<dbReference type="STRING" id="226505.SAMN05444394_0295"/>
<accession>A0A1N6D5Y0</accession>
<dbReference type="InterPro" id="IPR046584">
    <property type="entry name" value="DUF6642"/>
</dbReference>
<reference evidence="2" key="1">
    <citation type="submission" date="2016-11" db="EMBL/GenBank/DDBJ databases">
        <authorList>
            <person name="Varghese N."/>
            <person name="Submissions S."/>
        </authorList>
    </citation>
    <scope>NUCLEOTIDE SEQUENCE [LARGE SCALE GENOMIC DNA]</scope>
    <source>
        <strain evidence="2">DSM 15292</strain>
    </source>
</reference>
<evidence type="ECO:0008006" key="3">
    <source>
        <dbReference type="Google" id="ProtNLM"/>
    </source>
</evidence>
<keyword evidence="2" id="KW-1185">Reference proteome</keyword>
<dbReference type="EMBL" id="FSRC01000001">
    <property type="protein sequence ID" value="SIN66202.1"/>
    <property type="molecule type" value="Genomic_DNA"/>
</dbReference>
<evidence type="ECO:0000313" key="2">
    <source>
        <dbReference type="Proteomes" id="UP000185221"/>
    </source>
</evidence>
<dbReference type="Pfam" id="PF20347">
    <property type="entry name" value="DUF6642"/>
    <property type="match status" value="1"/>
</dbReference>
<evidence type="ECO:0000313" key="1">
    <source>
        <dbReference type="EMBL" id="SIN66202.1"/>
    </source>
</evidence>
<dbReference type="OrthoDB" id="1073355at2"/>
<dbReference type="AlphaFoldDB" id="A0A1N6D5Y0"/>
<sequence>MTAKIFCLEGEWEKSLKPKYSVESYLKYLDEAFGVGYIYRKVNSRDSLRKYLNAIIKKEYDNYSVVYLAFHGESKKIEIDHSENIDLDQLAKLAGDSFQNRIIHFGSCRTLLGSETKLQMFRKSTGAKMISGYTKSIDFFDASLLDMAFLKNIVEYERPGHIENWIKDKYPRLSKDLGFKVIR</sequence>
<dbReference type="RefSeq" id="WP_074223070.1">
    <property type="nucleotide sequence ID" value="NZ_FSRC01000001.1"/>
</dbReference>
<proteinExistence type="predicted"/>
<organism evidence="1 2">
    <name type="scientific">Algoriphagus halophilus</name>
    <dbReference type="NCBI Taxonomy" id="226505"/>
    <lineage>
        <taxon>Bacteria</taxon>
        <taxon>Pseudomonadati</taxon>
        <taxon>Bacteroidota</taxon>
        <taxon>Cytophagia</taxon>
        <taxon>Cytophagales</taxon>
        <taxon>Cyclobacteriaceae</taxon>
        <taxon>Algoriphagus</taxon>
    </lineage>
</organism>
<dbReference type="Proteomes" id="UP000185221">
    <property type="component" value="Unassembled WGS sequence"/>
</dbReference>
<gene>
    <name evidence="1" type="ORF">SAMN05444394_0295</name>
</gene>
<protein>
    <recommendedName>
        <fullName evidence="3">CHAT domain-containing protein</fullName>
    </recommendedName>
</protein>
<name>A0A1N6D5Y0_9BACT</name>